<name>J3TXM2_9ENTR</name>
<dbReference type="AlphaFoldDB" id="J3TXM2"/>
<comment type="similarity">
    <text evidence="2 7">Belongs to the UPF0259 family.</text>
</comment>
<keyword evidence="3 7" id="KW-1003">Cell membrane</keyword>
<feature type="transmembrane region" description="Helical" evidence="7">
    <location>
        <begin position="216"/>
        <end position="241"/>
    </location>
</feature>
<keyword evidence="6 7" id="KW-0472">Membrane</keyword>
<dbReference type="KEGG" id="sect:A359_05730"/>
<evidence type="ECO:0000256" key="5">
    <source>
        <dbReference type="ARBA" id="ARBA00022989"/>
    </source>
</evidence>
<gene>
    <name evidence="8" type="ORF">A359_05730</name>
</gene>
<protein>
    <recommendedName>
        <fullName evidence="7">UPF0259 membrane protein A359_05730</fullName>
    </recommendedName>
</protein>
<dbReference type="EMBL" id="CP003546">
    <property type="protein sequence ID" value="AFP84965.1"/>
    <property type="molecule type" value="Genomic_DNA"/>
</dbReference>
<dbReference type="Pfam" id="PF06790">
    <property type="entry name" value="UPF0259"/>
    <property type="match status" value="1"/>
</dbReference>
<comment type="subcellular location">
    <subcellularLocation>
        <location evidence="1">Cell inner membrane</location>
        <topology evidence="1">Multi-pass membrane protein</topology>
    </subcellularLocation>
    <subcellularLocation>
        <location evidence="7">Cell membrane</location>
        <topology evidence="7">Multi-pass membrane protein</topology>
    </subcellularLocation>
</comment>
<keyword evidence="9" id="KW-1185">Reference proteome</keyword>
<dbReference type="RefSeq" id="WP_014888263.1">
    <property type="nucleotide sequence ID" value="NC_018419.1"/>
</dbReference>
<dbReference type="HOGENOM" id="CLU_073287_0_0_6"/>
<dbReference type="STRING" id="1199245.A359_05730"/>
<dbReference type="Proteomes" id="UP000003936">
    <property type="component" value="Chromosome"/>
</dbReference>
<evidence type="ECO:0000256" key="7">
    <source>
        <dbReference type="HAMAP-Rule" id="MF_01067"/>
    </source>
</evidence>
<dbReference type="OrthoDB" id="6454524at2"/>
<dbReference type="InterPro" id="IPR009627">
    <property type="entry name" value="UPF0259"/>
</dbReference>
<evidence type="ECO:0000256" key="3">
    <source>
        <dbReference type="ARBA" id="ARBA00022475"/>
    </source>
</evidence>
<evidence type="ECO:0000256" key="4">
    <source>
        <dbReference type="ARBA" id="ARBA00022692"/>
    </source>
</evidence>
<keyword evidence="4 7" id="KW-0812">Transmembrane</keyword>
<organism evidence="8 9">
    <name type="scientific">secondary endosymbiont of Ctenarytaina eucalypti</name>
    <dbReference type="NCBI Taxonomy" id="1199245"/>
    <lineage>
        <taxon>Bacteria</taxon>
        <taxon>Pseudomonadati</taxon>
        <taxon>Pseudomonadota</taxon>
        <taxon>Gammaproteobacteria</taxon>
        <taxon>Enterobacterales</taxon>
        <taxon>Enterobacteriaceae</taxon>
        <taxon>aphid secondary symbionts</taxon>
    </lineage>
</organism>
<dbReference type="HAMAP" id="MF_01067">
    <property type="entry name" value="UPF0259"/>
    <property type="match status" value="1"/>
</dbReference>
<feature type="transmembrane region" description="Helical" evidence="7">
    <location>
        <begin position="83"/>
        <end position="105"/>
    </location>
</feature>
<sequence length="251" mass="27878" precursor="true">MPIMARTLFRDMLYFFRNQSFSIIILSILTAIISVVLGHVLSPGNEQLMTLIDVAHVAENNELNQKQLIEQMSNDQRRVLFKAYAASTVSSLICNVFLSGGMLAIIRLVSNRELVKFLPVLSLLALLLPRLLFLMVLTTLLVQLGLLLMIVPGILLAIAFILAPIISTNDSLGPLQSMFLSANLAFSNLRLLSPAVFFWLLAKAGILLLATKLTLLSSLAVTVLLNSLSNLISALFLLYLYRLYMFLREPK</sequence>
<dbReference type="PATRIC" id="fig|1199245.3.peg.688"/>
<evidence type="ECO:0000256" key="6">
    <source>
        <dbReference type="ARBA" id="ARBA00023136"/>
    </source>
</evidence>
<evidence type="ECO:0000313" key="9">
    <source>
        <dbReference type="Proteomes" id="UP000003936"/>
    </source>
</evidence>
<evidence type="ECO:0000256" key="2">
    <source>
        <dbReference type="ARBA" id="ARBA00005633"/>
    </source>
</evidence>
<proteinExistence type="inferred from homology"/>
<feature type="transmembrane region" description="Helical" evidence="7">
    <location>
        <begin position="21"/>
        <end position="41"/>
    </location>
</feature>
<accession>J3TXM2</accession>
<reference evidence="8 9" key="1">
    <citation type="journal article" date="2012" name="Mol. Biol. Evol.">
        <title>Genome reduction and co-evolution between the primary and secondary bacterial symbionts of psyllids.</title>
        <authorList>
            <person name="Sloan D.B."/>
            <person name="Moran N.A."/>
        </authorList>
    </citation>
    <scope>NUCLEOTIDE SEQUENCE [LARGE SCALE GENOMIC DNA]</scope>
    <source>
        <strain evidence="8">Ceuc_S</strain>
    </source>
</reference>
<feature type="transmembrane region" description="Helical" evidence="7">
    <location>
        <begin position="189"/>
        <end position="210"/>
    </location>
</feature>
<evidence type="ECO:0000313" key="8">
    <source>
        <dbReference type="EMBL" id="AFP84965.1"/>
    </source>
</evidence>
<keyword evidence="5 7" id="KW-1133">Transmembrane helix</keyword>
<dbReference type="GO" id="GO:0005886">
    <property type="term" value="C:plasma membrane"/>
    <property type="evidence" value="ECO:0007669"/>
    <property type="project" value="UniProtKB-SubCell"/>
</dbReference>
<evidence type="ECO:0000256" key="1">
    <source>
        <dbReference type="ARBA" id="ARBA00004429"/>
    </source>
</evidence>
<feature type="transmembrane region" description="Helical" evidence="7">
    <location>
        <begin position="146"/>
        <end position="168"/>
    </location>
</feature>
<dbReference type="NCBIfam" id="NF002774">
    <property type="entry name" value="PRK02868.1"/>
    <property type="match status" value="1"/>
</dbReference>
<feature type="transmembrane region" description="Helical" evidence="7">
    <location>
        <begin position="117"/>
        <end position="140"/>
    </location>
</feature>